<proteinExistence type="inferred from homology"/>
<evidence type="ECO:0000256" key="4">
    <source>
        <dbReference type="ARBA" id="ARBA00024746"/>
    </source>
</evidence>
<dbReference type="Gene3D" id="2.60.40.4070">
    <property type="match status" value="1"/>
</dbReference>
<dbReference type="Pfam" id="PF03963">
    <property type="entry name" value="FlgD"/>
    <property type="match status" value="1"/>
</dbReference>
<organism evidence="8 9">
    <name type="scientific">Paracoccus contaminans</name>
    <dbReference type="NCBI Taxonomy" id="1945662"/>
    <lineage>
        <taxon>Bacteria</taxon>
        <taxon>Pseudomonadati</taxon>
        <taxon>Pseudomonadota</taxon>
        <taxon>Alphaproteobacteria</taxon>
        <taxon>Rhodobacterales</taxon>
        <taxon>Paracoccaceae</taxon>
        <taxon>Paracoccus</taxon>
    </lineage>
</organism>
<dbReference type="AlphaFoldDB" id="A0A1W6CY90"/>
<evidence type="ECO:0000313" key="9">
    <source>
        <dbReference type="Proteomes" id="UP000193017"/>
    </source>
</evidence>
<name>A0A1W6CY90_9RHOB</name>
<dbReference type="InterPro" id="IPR025965">
    <property type="entry name" value="FlgD/Vpr_Ig-like"/>
</dbReference>
<feature type="region of interest" description="Disordered" evidence="6">
    <location>
        <begin position="1"/>
        <end position="29"/>
    </location>
</feature>
<dbReference type="Pfam" id="PF13860">
    <property type="entry name" value="FlgD_ig"/>
    <property type="match status" value="1"/>
</dbReference>
<accession>A0A1W6CY90</accession>
<dbReference type="KEGG" id="pcon:B0A89_09500"/>
<evidence type="ECO:0000256" key="2">
    <source>
        <dbReference type="ARBA" id="ARBA00016013"/>
    </source>
</evidence>
<keyword evidence="3 5" id="KW-1005">Bacterial flagellum biogenesis</keyword>
<dbReference type="GO" id="GO:0044781">
    <property type="term" value="P:bacterial-type flagellum organization"/>
    <property type="evidence" value="ECO:0007669"/>
    <property type="project" value="UniProtKB-UniRule"/>
</dbReference>
<dbReference type="EMBL" id="CP020612">
    <property type="protein sequence ID" value="ARJ69820.1"/>
    <property type="molecule type" value="Genomic_DNA"/>
</dbReference>
<keyword evidence="9" id="KW-1185">Reference proteome</keyword>
<protein>
    <recommendedName>
        <fullName evidence="2 5">Basal-body rod modification protein FlgD</fullName>
    </recommendedName>
</protein>
<evidence type="ECO:0000313" key="8">
    <source>
        <dbReference type="EMBL" id="ARJ69820.1"/>
    </source>
</evidence>
<dbReference type="RefSeq" id="WP_085377939.1">
    <property type="nucleotide sequence ID" value="NZ_CP020612.1"/>
</dbReference>
<evidence type="ECO:0000256" key="5">
    <source>
        <dbReference type="RuleBase" id="RU362076"/>
    </source>
</evidence>
<comment type="function">
    <text evidence="4 5">Required for flagellar hook formation. May act as a scaffolding protein.</text>
</comment>
<evidence type="ECO:0000259" key="7">
    <source>
        <dbReference type="Pfam" id="PF13860"/>
    </source>
</evidence>
<dbReference type="OrthoDB" id="9785233at2"/>
<dbReference type="InterPro" id="IPR005648">
    <property type="entry name" value="FlgD"/>
</dbReference>
<comment type="similarity">
    <text evidence="1 5">Belongs to the FlgD family.</text>
</comment>
<reference evidence="8 9" key="1">
    <citation type="submission" date="2017-03" db="EMBL/GenBank/DDBJ databases">
        <title>Genome sequence of Paracoccus contaminans isolated from a water microcosm.</title>
        <authorList>
            <person name="Aurass P."/>
            <person name="Karste S."/>
            <person name="Trost E."/>
            <person name="Glaeser S.P."/>
            <person name="Kaempfer P."/>
            <person name="Flieger A."/>
        </authorList>
    </citation>
    <scope>NUCLEOTIDE SEQUENCE [LARGE SCALE GENOMIC DNA]</scope>
    <source>
        <strain evidence="9">RKI 16-01929T\LMG 29738T\CCM 8701T\CIP 111112T</strain>
    </source>
</reference>
<sequence>MPMITTAPTGSPAPVQPAAPGSASAPAASAANNAEASGFTGSDFQTFLRMLTTQIQNQDPLNPIESSDFAVQLATFSGVEQQVRTNQLLESLNAQRAGGLDSAAGWIGKEVRTTAPVAYDGRPISLSIEPASGATSVQLVTLDALGKEVQRQTLPARAGEVAWDSRNGAGTALPNGLYSFKLVSLKGEDILHTGAVGAYARVTGAELTSKGVSLILPGGASTLESEVTALRSPA</sequence>
<dbReference type="Proteomes" id="UP000193017">
    <property type="component" value="Chromosome"/>
</dbReference>
<gene>
    <name evidence="8" type="ORF">B0A89_09500</name>
</gene>
<evidence type="ECO:0000256" key="3">
    <source>
        <dbReference type="ARBA" id="ARBA00022795"/>
    </source>
</evidence>
<feature type="compositionally biased region" description="Low complexity" evidence="6">
    <location>
        <begin position="12"/>
        <end position="29"/>
    </location>
</feature>
<dbReference type="Gene3D" id="2.30.30.910">
    <property type="match status" value="1"/>
</dbReference>
<feature type="domain" description="FlgD/Vpr Ig-like" evidence="7">
    <location>
        <begin position="121"/>
        <end position="186"/>
    </location>
</feature>
<dbReference type="STRING" id="1945662.B0A89_09500"/>
<evidence type="ECO:0000256" key="1">
    <source>
        <dbReference type="ARBA" id="ARBA00010577"/>
    </source>
</evidence>
<evidence type="ECO:0000256" key="6">
    <source>
        <dbReference type="SAM" id="MobiDB-lite"/>
    </source>
</evidence>